<comment type="caution">
    <text evidence="2">The sequence shown here is derived from an EMBL/GenBank/DDBJ whole genome shotgun (WGS) entry which is preliminary data.</text>
</comment>
<protein>
    <recommendedName>
        <fullName evidence="4">DUF1772-domain-containing protein</fullName>
    </recommendedName>
</protein>
<dbReference type="EMBL" id="JAAAUQ010000852">
    <property type="protein sequence ID" value="KAF9147189.1"/>
    <property type="molecule type" value="Genomic_DNA"/>
</dbReference>
<dbReference type="Proteomes" id="UP000748756">
    <property type="component" value="Unassembled WGS sequence"/>
</dbReference>
<dbReference type="InterPro" id="IPR013901">
    <property type="entry name" value="Anthrone_oxy"/>
</dbReference>
<dbReference type="PANTHER" id="PTHR36535:SF1">
    <property type="entry name" value="DUF1772 DOMAIN-CONTAINING PROTEIN"/>
    <property type="match status" value="1"/>
</dbReference>
<evidence type="ECO:0000313" key="2">
    <source>
        <dbReference type="EMBL" id="KAF9147189.1"/>
    </source>
</evidence>
<dbReference type="Pfam" id="PF08592">
    <property type="entry name" value="Anthrone_oxy"/>
    <property type="match status" value="1"/>
</dbReference>
<keyword evidence="1" id="KW-1133">Transmembrane helix</keyword>
<sequence>MPLQTFLQNVLASPSSQTALKTLTVGSIGIFAGQALSYSTIIMPALRTIPPLTALPVWAKCYNTGKNIQVPLILTSLFAGLPVYYKTKNAFFLMGPLVMGAIIPYTLALIMPINQTLLNILDGNKGGKGKHSSNHGKGEGDLKELYVQWDLLHFGRTVMSLAAFGLTLYGSFSRHALTMFQ</sequence>
<keyword evidence="1" id="KW-0472">Membrane</keyword>
<evidence type="ECO:0000313" key="3">
    <source>
        <dbReference type="Proteomes" id="UP000748756"/>
    </source>
</evidence>
<gene>
    <name evidence="2" type="ORF">BG015_011215</name>
</gene>
<keyword evidence="3" id="KW-1185">Reference proteome</keyword>
<dbReference type="PANTHER" id="PTHR36535">
    <property type="entry name" value="YALI0E30327P"/>
    <property type="match status" value="1"/>
</dbReference>
<keyword evidence="1" id="KW-0812">Transmembrane</keyword>
<dbReference type="AlphaFoldDB" id="A0A9P5RWH2"/>
<feature type="transmembrane region" description="Helical" evidence="1">
    <location>
        <begin position="151"/>
        <end position="172"/>
    </location>
</feature>
<feature type="transmembrane region" description="Helical" evidence="1">
    <location>
        <begin position="68"/>
        <end position="85"/>
    </location>
</feature>
<accession>A0A9P5RWH2</accession>
<dbReference type="OrthoDB" id="5954308at2759"/>
<organism evidence="2 3">
    <name type="scientific">Linnemannia schmuckeri</name>
    <dbReference type="NCBI Taxonomy" id="64567"/>
    <lineage>
        <taxon>Eukaryota</taxon>
        <taxon>Fungi</taxon>
        <taxon>Fungi incertae sedis</taxon>
        <taxon>Mucoromycota</taxon>
        <taxon>Mortierellomycotina</taxon>
        <taxon>Mortierellomycetes</taxon>
        <taxon>Mortierellales</taxon>
        <taxon>Mortierellaceae</taxon>
        <taxon>Linnemannia</taxon>
    </lineage>
</organism>
<name>A0A9P5RWH2_9FUNG</name>
<evidence type="ECO:0000256" key="1">
    <source>
        <dbReference type="SAM" id="Phobius"/>
    </source>
</evidence>
<proteinExistence type="predicted"/>
<feature type="transmembrane region" description="Helical" evidence="1">
    <location>
        <begin position="92"/>
        <end position="113"/>
    </location>
</feature>
<reference evidence="2" key="1">
    <citation type="journal article" date="2020" name="Fungal Divers.">
        <title>Resolving the Mortierellaceae phylogeny through synthesis of multi-gene phylogenetics and phylogenomics.</title>
        <authorList>
            <person name="Vandepol N."/>
            <person name="Liber J."/>
            <person name="Desiro A."/>
            <person name="Na H."/>
            <person name="Kennedy M."/>
            <person name="Barry K."/>
            <person name="Grigoriev I.V."/>
            <person name="Miller A.N."/>
            <person name="O'Donnell K."/>
            <person name="Stajich J.E."/>
            <person name="Bonito G."/>
        </authorList>
    </citation>
    <scope>NUCLEOTIDE SEQUENCE</scope>
    <source>
        <strain evidence="2">NRRL 6426</strain>
    </source>
</reference>
<evidence type="ECO:0008006" key="4">
    <source>
        <dbReference type="Google" id="ProtNLM"/>
    </source>
</evidence>